<name>G3MHK4_AMBMU</name>
<protein>
    <recommendedName>
        <fullName evidence="3">Peptidase A1 domain-containing protein</fullName>
    </recommendedName>
</protein>
<feature type="disulfide bond" evidence="2">
    <location>
        <begin position="158"/>
        <end position="162"/>
    </location>
</feature>
<feature type="domain" description="Peptidase A1" evidence="3">
    <location>
        <begin position="1"/>
        <end position="283"/>
    </location>
</feature>
<feature type="disulfide bond" evidence="2">
    <location>
        <begin position="201"/>
        <end position="238"/>
    </location>
</feature>
<dbReference type="EMBL" id="JO841355">
    <property type="protein sequence ID" value="AEO32972.1"/>
    <property type="molecule type" value="mRNA"/>
</dbReference>
<dbReference type="InterPro" id="IPR021109">
    <property type="entry name" value="Peptidase_aspartic_dom_sf"/>
</dbReference>
<proteinExistence type="evidence at transcript level"/>
<reference evidence="4" key="1">
    <citation type="journal article" date="2011" name="PLoS ONE">
        <title>A deep insight into the sialotranscriptome of the gulf coast tick, Amblyomma maculatum.</title>
        <authorList>
            <person name="Karim S."/>
            <person name="Singh P."/>
            <person name="Ribeiro J.M."/>
        </authorList>
    </citation>
    <scope>NUCLEOTIDE SEQUENCE</scope>
    <source>
        <tissue evidence="4">Salivary gland</tissue>
    </source>
</reference>
<dbReference type="PANTHER" id="PTHR47966:SF51">
    <property type="entry name" value="BETA-SITE APP-CLEAVING ENZYME, ISOFORM A-RELATED"/>
    <property type="match status" value="1"/>
</dbReference>
<dbReference type="SUPFAM" id="SSF50630">
    <property type="entry name" value="Acid proteases"/>
    <property type="match status" value="1"/>
</dbReference>
<evidence type="ECO:0000259" key="3">
    <source>
        <dbReference type="PROSITE" id="PS51767"/>
    </source>
</evidence>
<dbReference type="PROSITE" id="PS51767">
    <property type="entry name" value="PEPTIDASE_A1"/>
    <property type="match status" value="1"/>
</dbReference>
<evidence type="ECO:0000256" key="1">
    <source>
        <dbReference type="ARBA" id="ARBA00007447"/>
    </source>
</evidence>
<accession>G3MHK4</accession>
<dbReference type="PANTHER" id="PTHR47966">
    <property type="entry name" value="BETA-SITE APP-CLEAVING ENZYME, ISOFORM A-RELATED"/>
    <property type="match status" value="1"/>
</dbReference>
<dbReference type="AlphaFoldDB" id="G3MHK4"/>
<dbReference type="GO" id="GO:0006508">
    <property type="term" value="P:proteolysis"/>
    <property type="evidence" value="ECO:0007669"/>
    <property type="project" value="InterPro"/>
</dbReference>
<organism evidence="4">
    <name type="scientific">Amblyomma maculatum</name>
    <name type="common">Gulf Coast tick</name>
    <dbReference type="NCBI Taxonomy" id="34609"/>
    <lineage>
        <taxon>Eukaryota</taxon>
        <taxon>Metazoa</taxon>
        <taxon>Ecdysozoa</taxon>
        <taxon>Arthropoda</taxon>
        <taxon>Chelicerata</taxon>
        <taxon>Arachnida</taxon>
        <taxon>Acari</taxon>
        <taxon>Parasitiformes</taxon>
        <taxon>Ixodida</taxon>
        <taxon>Ixodoidea</taxon>
        <taxon>Ixodidae</taxon>
        <taxon>Amblyomminae</taxon>
        <taxon>Amblyomma</taxon>
    </lineage>
</organism>
<dbReference type="Pfam" id="PF00026">
    <property type="entry name" value="Asp"/>
    <property type="match status" value="1"/>
</dbReference>
<dbReference type="InterPro" id="IPR033121">
    <property type="entry name" value="PEPTIDASE_A1"/>
</dbReference>
<feature type="non-terminal residue" evidence="4">
    <location>
        <position position="1"/>
    </location>
</feature>
<evidence type="ECO:0000313" key="4">
    <source>
        <dbReference type="EMBL" id="AEO32972.1"/>
    </source>
</evidence>
<evidence type="ECO:0000256" key="2">
    <source>
        <dbReference type="PIRSR" id="PIRSR601461-2"/>
    </source>
</evidence>
<dbReference type="InterPro" id="IPR001461">
    <property type="entry name" value="Aspartic_peptidase_A1"/>
</dbReference>
<keyword evidence="2" id="KW-1015">Disulfide bond</keyword>
<sequence length="285" mass="31670">CHYSPFCQNRSKFDHDYSQSYKKLFKIQEDFNTWEILGFMGKDNLQLGDGPIARESYFMETAGFKSDGGTTDPYYGVPFDGVIGLNHGPFSLFGNLINQGLISKPVLALFFRPEKGEVMFGDVDKNSYRGSLTFTEVQGIGWTFNLQTIRIGRTETVCIDGCRARIATADPYIGGPGPEIERINSILGTTKTAEGTYVVDCRNKRRLPNIGFIISGQEFVLKPVEYIVEVQTPNGIQCNSGFAEARGRFNTTWNLGHNFLRSVYTVLEAPPYGGAGHGRVGFAYS</sequence>
<dbReference type="GO" id="GO:0004190">
    <property type="term" value="F:aspartic-type endopeptidase activity"/>
    <property type="evidence" value="ECO:0007669"/>
    <property type="project" value="InterPro"/>
</dbReference>
<dbReference type="Gene3D" id="2.40.70.10">
    <property type="entry name" value="Acid Proteases"/>
    <property type="match status" value="2"/>
</dbReference>
<comment type="similarity">
    <text evidence="1">Belongs to the peptidase A1 family.</text>
</comment>